<evidence type="ECO:0000259" key="5">
    <source>
        <dbReference type="PROSITE" id="PS50222"/>
    </source>
</evidence>
<evidence type="ECO:0000313" key="7">
    <source>
        <dbReference type="EMBL" id="CAH9134536.1"/>
    </source>
</evidence>
<evidence type="ECO:0000256" key="1">
    <source>
        <dbReference type="ARBA" id="ARBA00009763"/>
    </source>
</evidence>
<dbReference type="AlphaFoldDB" id="A0AAV0FG35"/>
<keyword evidence="8" id="KW-1185">Reference proteome</keyword>
<organism evidence="7 8">
    <name type="scientific">Cuscuta epithymum</name>
    <dbReference type="NCBI Taxonomy" id="186058"/>
    <lineage>
        <taxon>Eukaryota</taxon>
        <taxon>Viridiplantae</taxon>
        <taxon>Streptophyta</taxon>
        <taxon>Embryophyta</taxon>
        <taxon>Tracheophyta</taxon>
        <taxon>Spermatophyta</taxon>
        <taxon>Magnoliopsida</taxon>
        <taxon>eudicotyledons</taxon>
        <taxon>Gunneridae</taxon>
        <taxon>Pentapetalae</taxon>
        <taxon>asterids</taxon>
        <taxon>lamiids</taxon>
        <taxon>Solanales</taxon>
        <taxon>Convolvulaceae</taxon>
        <taxon>Cuscuteae</taxon>
        <taxon>Cuscuta</taxon>
        <taxon>Cuscuta subgen. Cuscuta</taxon>
    </lineage>
</organism>
<keyword evidence="2" id="KW-0488">Methylation</keyword>
<comment type="similarity">
    <text evidence="1">Belongs to the calmodulin family.</text>
</comment>
<dbReference type="EMBL" id="CAMAPF010000982">
    <property type="protein sequence ID" value="CAH9134536.1"/>
    <property type="molecule type" value="Genomic_DNA"/>
</dbReference>
<dbReference type="InterPro" id="IPR050230">
    <property type="entry name" value="CALM/Myosin/TropC-like"/>
</dbReference>
<evidence type="ECO:0000256" key="2">
    <source>
        <dbReference type="ARBA" id="ARBA00022481"/>
    </source>
</evidence>
<feature type="domain" description="EF-hand" evidence="5">
    <location>
        <begin position="12"/>
        <end position="47"/>
    </location>
</feature>
<name>A0AAV0FG35_9ASTE</name>
<comment type="caution">
    <text evidence="7">The sequence shown here is derived from an EMBL/GenBank/DDBJ whole genome shotgun (WGS) entry which is preliminary data.</text>
</comment>
<sequence length="184" mass="20936">MVVDHHHQVSEDEMAKYEEAFKIIDKDGNGKVNTEELEKAMRSLGQSLTEAEVKEMINKVDKNGSGTVDIAEYRALICKRLKDKDKEAEAELEEAFKVFDKDGSGHISAAEIREVMPKLNVKLSNKEVDEMIEKADIDKNGFINYEEFVKILMSKRQKRIAEGKKDDYGQGECTCDCLRRCAIL</sequence>
<dbReference type="PROSITE" id="PS50222">
    <property type="entry name" value="EF_HAND_2"/>
    <property type="match status" value="4"/>
</dbReference>
<dbReference type="EMBL" id="CAMAPF010000040">
    <property type="protein sequence ID" value="CAH9083148.1"/>
    <property type="molecule type" value="Genomic_DNA"/>
</dbReference>
<gene>
    <name evidence="7" type="ORF">CEPIT_LOCUS33799</name>
    <name evidence="6" type="ORF">CEPIT_LOCUS8373</name>
</gene>
<dbReference type="Pfam" id="PF13499">
    <property type="entry name" value="EF-hand_7"/>
    <property type="match status" value="2"/>
</dbReference>
<dbReference type="CDD" id="cd00051">
    <property type="entry name" value="EFh"/>
    <property type="match status" value="2"/>
</dbReference>
<dbReference type="PROSITE" id="PS00018">
    <property type="entry name" value="EF_HAND_1"/>
    <property type="match status" value="4"/>
</dbReference>
<dbReference type="FunFam" id="1.10.238.10:FF:000003">
    <property type="entry name" value="Calmodulin A"/>
    <property type="match status" value="1"/>
</dbReference>
<dbReference type="GO" id="GO:0016460">
    <property type="term" value="C:myosin II complex"/>
    <property type="evidence" value="ECO:0007669"/>
    <property type="project" value="TreeGrafter"/>
</dbReference>
<dbReference type="PANTHER" id="PTHR23048">
    <property type="entry name" value="MYOSIN LIGHT CHAIN 1, 3"/>
    <property type="match status" value="1"/>
</dbReference>
<dbReference type="InterPro" id="IPR018247">
    <property type="entry name" value="EF_Hand_1_Ca_BS"/>
</dbReference>
<protein>
    <recommendedName>
        <fullName evidence="5">EF-hand domain-containing protein</fullName>
    </recommendedName>
</protein>
<dbReference type="SUPFAM" id="SSF47473">
    <property type="entry name" value="EF-hand"/>
    <property type="match status" value="1"/>
</dbReference>
<keyword evidence="4" id="KW-0106">Calcium</keyword>
<dbReference type="PANTHER" id="PTHR23048:SF0">
    <property type="entry name" value="CALMODULIN LIKE 3"/>
    <property type="match status" value="1"/>
</dbReference>
<evidence type="ECO:0000313" key="8">
    <source>
        <dbReference type="Proteomes" id="UP001152523"/>
    </source>
</evidence>
<feature type="domain" description="EF-hand" evidence="5">
    <location>
        <begin position="123"/>
        <end position="158"/>
    </location>
</feature>
<evidence type="ECO:0000256" key="3">
    <source>
        <dbReference type="ARBA" id="ARBA00022737"/>
    </source>
</evidence>
<dbReference type="SMART" id="SM00054">
    <property type="entry name" value="EFh"/>
    <property type="match status" value="4"/>
</dbReference>
<dbReference type="InterPro" id="IPR011992">
    <property type="entry name" value="EF-hand-dom_pair"/>
</dbReference>
<proteinExistence type="inferred from homology"/>
<feature type="domain" description="EF-hand" evidence="5">
    <location>
        <begin position="48"/>
        <end position="83"/>
    </location>
</feature>
<evidence type="ECO:0000313" key="6">
    <source>
        <dbReference type="EMBL" id="CAH9083148.1"/>
    </source>
</evidence>
<dbReference type="Gene3D" id="1.10.238.10">
    <property type="entry name" value="EF-hand"/>
    <property type="match status" value="3"/>
</dbReference>
<dbReference type="InterPro" id="IPR002048">
    <property type="entry name" value="EF_hand_dom"/>
</dbReference>
<accession>A0AAV0FG35</accession>
<evidence type="ECO:0000256" key="4">
    <source>
        <dbReference type="ARBA" id="ARBA00022837"/>
    </source>
</evidence>
<feature type="domain" description="EF-hand" evidence="5">
    <location>
        <begin position="87"/>
        <end position="122"/>
    </location>
</feature>
<reference evidence="7" key="1">
    <citation type="submission" date="2022-07" db="EMBL/GenBank/DDBJ databases">
        <authorList>
            <person name="Macas J."/>
            <person name="Novak P."/>
            <person name="Neumann P."/>
        </authorList>
    </citation>
    <scope>NUCLEOTIDE SEQUENCE</scope>
</reference>
<keyword evidence="3" id="KW-0677">Repeat</keyword>
<dbReference type="GO" id="GO:0005509">
    <property type="term" value="F:calcium ion binding"/>
    <property type="evidence" value="ECO:0007669"/>
    <property type="project" value="InterPro"/>
</dbReference>
<dbReference type="Proteomes" id="UP001152523">
    <property type="component" value="Unassembled WGS sequence"/>
</dbReference>